<organism evidence="2 3">
    <name type="scientific">Amphibalanus amphitrite</name>
    <name type="common">Striped barnacle</name>
    <name type="synonym">Balanus amphitrite</name>
    <dbReference type="NCBI Taxonomy" id="1232801"/>
    <lineage>
        <taxon>Eukaryota</taxon>
        <taxon>Metazoa</taxon>
        <taxon>Ecdysozoa</taxon>
        <taxon>Arthropoda</taxon>
        <taxon>Crustacea</taxon>
        <taxon>Multicrustacea</taxon>
        <taxon>Cirripedia</taxon>
        <taxon>Thoracica</taxon>
        <taxon>Thoracicalcarea</taxon>
        <taxon>Balanomorpha</taxon>
        <taxon>Balanoidea</taxon>
        <taxon>Balanidae</taxon>
        <taxon>Amphibalaninae</taxon>
        <taxon>Amphibalanus</taxon>
    </lineage>
</organism>
<sequence length="186" mass="20812">MERTSVCFVLLICTAGLCLANYSELGLCPSTPRQADLRPDRLAGVWYEQMRYFDPGFSARCTRWQLSRSDGDDGALRLNETRLDAVDGSRYETVETVRPAGGADQPLSSPRFDHIVVAATDYTAHAVVLLCRQHRGFHARTVLVLTRQRAPERRRLRALLDRLRADGLLVDRLVQTAQDNCPDGGP</sequence>
<evidence type="ECO:0000256" key="1">
    <source>
        <dbReference type="SAM" id="SignalP"/>
    </source>
</evidence>
<dbReference type="Proteomes" id="UP000440578">
    <property type="component" value="Unassembled WGS sequence"/>
</dbReference>
<gene>
    <name evidence="2" type="ORF">FJT64_026879</name>
</gene>
<proteinExistence type="predicted"/>
<dbReference type="AlphaFoldDB" id="A0A6A4WA41"/>
<dbReference type="PANTHER" id="PTHR10612">
    <property type="entry name" value="APOLIPOPROTEIN D"/>
    <property type="match status" value="1"/>
</dbReference>
<dbReference type="Gene3D" id="2.40.128.20">
    <property type="match status" value="1"/>
</dbReference>
<protein>
    <recommendedName>
        <fullName evidence="4">Apolipoprotein D</fullName>
    </recommendedName>
</protein>
<dbReference type="GO" id="GO:0000302">
    <property type="term" value="P:response to reactive oxygen species"/>
    <property type="evidence" value="ECO:0007669"/>
    <property type="project" value="TreeGrafter"/>
</dbReference>
<dbReference type="GO" id="GO:0005737">
    <property type="term" value="C:cytoplasm"/>
    <property type="evidence" value="ECO:0007669"/>
    <property type="project" value="TreeGrafter"/>
</dbReference>
<feature type="chain" id="PRO_5025653435" description="Apolipoprotein D" evidence="1">
    <location>
        <begin position="21"/>
        <end position="186"/>
    </location>
</feature>
<evidence type="ECO:0008006" key="4">
    <source>
        <dbReference type="Google" id="ProtNLM"/>
    </source>
</evidence>
<accession>A0A6A4WA41</accession>
<comment type="caution">
    <text evidence="2">The sequence shown here is derived from an EMBL/GenBank/DDBJ whole genome shotgun (WGS) entry which is preliminary data.</text>
</comment>
<dbReference type="InterPro" id="IPR012674">
    <property type="entry name" value="Calycin"/>
</dbReference>
<dbReference type="GO" id="GO:0006629">
    <property type="term" value="P:lipid metabolic process"/>
    <property type="evidence" value="ECO:0007669"/>
    <property type="project" value="TreeGrafter"/>
</dbReference>
<keyword evidence="3" id="KW-1185">Reference proteome</keyword>
<evidence type="ECO:0000313" key="2">
    <source>
        <dbReference type="EMBL" id="KAF0300634.1"/>
    </source>
</evidence>
<keyword evidence="1" id="KW-0732">Signal</keyword>
<dbReference type="PANTHER" id="PTHR10612:SF34">
    <property type="entry name" value="APOLIPOPROTEIN D"/>
    <property type="match status" value="1"/>
</dbReference>
<dbReference type="EMBL" id="VIIS01001247">
    <property type="protein sequence ID" value="KAF0300634.1"/>
    <property type="molecule type" value="Genomic_DNA"/>
</dbReference>
<feature type="signal peptide" evidence="1">
    <location>
        <begin position="1"/>
        <end position="20"/>
    </location>
</feature>
<name>A0A6A4WA41_AMPAM</name>
<reference evidence="2 3" key="1">
    <citation type="submission" date="2019-07" db="EMBL/GenBank/DDBJ databases">
        <title>Draft genome assembly of a fouling barnacle, Amphibalanus amphitrite (Darwin, 1854): The first reference genome for Thecostraca.</title>
        <authorList>
            <person name="Kim W."/>
        </authorList>
    </citation>
    <scope>NUCLEOTIDE SEQUENCE [LARGE SCALE GENOMIC DNA]</scope>
    <source>
        <strain evidence="2">SNU_AA5</strain>
        <tissue evidence="2">Soma without cirri and trophi</tissue>
    </source>
</reference>
<dbReference type="SUPFAM" id="SSF50814">
    <property type="entry name" value="Lipocalins"/>
    <property type="match status" value="1"/>
</dbReference>
<evidence type="ECO:0000313" key="3">
    <source>
        <dbReference type="Proteomes" id="UP000440578"/>
    </source>
</evidence>